<keyword evidence="1" id="KW-0812">Transmembrane</keyword>
<dbReference type="CDD" id="cd00757">
    <property type="entry name" value="ThiF_MoeB_HesA_family"/>
    <property type="match status" value="1"/>
</dbReference>
<name>A0ABY7SNI0_9RHOB</name>
<evidence type="ECO:0000313" key="4">
    <source>
        <dbReference type="Proteomes" id="UP001219349"/>
    </source>
</evidence>
<dbReference type="PANTHER" id="PTHR10953:SF102">
    <property type="entry name" value="ADENYLYLTRANSFERASE AND SULFURTRANSFERASE MOCS3"/>
    <property type="match status" value="1"/>
</dbReference>
<accession>A0ABY7SNI0</accession>
<feature type="domain" description="THIF-type NAD/FAD binding fold" evidence="2">
    <location>
        <begin position="4"/>
        <end position="228"/>
    </location>
</feature>
<dbReference type="RefSeq" id="WP_271883231.1">
    <property type="nucleotide sequence ID" value="NZ_CP067136.1"/>
</dbReference>
<dbReference type="Gene3D" id="3.40.50.720">
    <property type="entry name" value="NAD(P)-binding Rossmann-like Domain"/>
    <property type="match status" value="1"/>
</dbReference>
<keyword evidence="1" id="KW-0472">Membrane</keyword>
<dbReference type="Proteomes" id="UP001219349">
    <property type="component" value="Chromosome"/>
</dbReference>
<evidence type="ECO:0000256" key="1">
    <source>
        <dbReference type="SAM" id="Phobius"/>
    </source>
</evidence>
<evidence type="ECO:0000313" key="3">
    <source>
        <dbReference type="EMBL" id="WCR08381.1"/>
    </source>
</evidence>
<organism evidence="3 4">
    <name type="scientific">Paracoccus fistulariae</name>
    <dbReference type="NCBI Taxonomy" id="658446"/>
    <lineage>
        <taxon>Bacteria</taxon>
        <taxon>Pseudomonadati</taxon>
        <taxon>Pseudomonadota</taxon>
        <taxon>Alphaproteobacteria</taxon>
        <taxon>Rhodobacterales</taxon>
        <taxon>Paracoccaceae</taxon>
        <taxon>Paracoccus</taxon>
    </lineage>
</organism>
<keyword evidence="4" id="KW-1185">Reference proteome</keyword>
<sequence length="317" mass="33855">MSRYDRQLAVEGMSQSAQNRLASSTVLVVGAGGLSAPLLPYLAGAGVGHIRLIDPDVVEESNLHRQTLFRMFDLGLPKVLAAVGALKDLNPDCRIEPVTARLDPRNIDDFSTGCDLILDCADSFAVSYTLSDHAMETGQALISASALGRSGYAGGFCGGAPSLRAVFPDLPGRAGNCAQSGVIGPVVGVIGCLQAEMAIAHLTRLSPSPLGRVVSYDAGRGRFGRFSFHGTPEPEVTHRFISPSDLRDSDLLIDLRTADEGPPLRDHFLRMTVEEVGPKLKPICRTVMCCRSGLRAWQAAERLSQYWRGPIALIATG</sequence>
<keyword evidence="1" id="KW-1133">Transmembrane helix</keyword>
<dbReference type="Pfam" id="PF00899">
    <property type="entry name" value="ThiF"/>
    <property type="match status" value="1"/>
</dbReference>
<gene>
    <name evidence="3" type="ORF">JHX87_06075</name>
</gene>
<dbReference type="InterPro" id="IPR035985">
    <property type="entry name" value="Ubiquitin-activating_enz"/>
</dbReference>
<proteinExistence type="predicted"/>
<dbReference type="PANTHER" id="PTHR10953">
    <property type="entry name" value="UBIQUITIN-ACTIVATING ENZYME E1"/>
    <property type="match status" value="1"/>
</dbReference>
<protein>
    <submittedName>
        <fullName evidence="3">HesA/MoeB/ThiF family protein</fullName>
    </submittedName>
</protein>
<feature type="transmembrane region" description="Helical" evidence="1">
    <location>
        <begin position="21"/>
        <end position="43"/>
    </location>
</feature>
<dbReference type="EMBL" id="CP067136">
    <property type="protein sequence ID" value="WCR08381.1"/>
    <property type="molecule type" value="Genomic_DNA"/>
</dbReference>
<dbReference type="SUPFAM" id="SSF69572">
    <property type="entry name" value="Activating enzymes of the ubiquitin-like proteins"/>
    <property type="match status" value="1"/>
</dbReference>
<reference evidence="3 4" key="1">
    <citation type="submission" date="2021-01" db="EMBL/GenBank/DDBJ databases">
        <title>Biogeographic distribution of Paracoccus.</title>
        <authorList>
            <person name="Hollensteiner J."/>
            <person name="Leineberger J."/>
            <person name="Brinkhoff T."/>
            <person name="Daniel R."/>
        </authorList>
    </citation>
    <scope>NUCLEOTIDE SEQUENCE [LARGE SCALE GENOMIC DNA]</scope>
    <source>
        <strain evidence="3 4">KCTC 22803</strain>
    </source>
</reference>
<evidence type="ECO:0000259" key="2">
    <source>
        <dbReference type="Pfam" id="PF00899"/>
    </source>
</evidence>
<dbReference type="InterPro" id="IPR045886">
    <property type="entry name" value="ThiF/MoeB/HesA"/>
</dbReference>
<dbReference type="InterPro" id="IPR000594">
    <property type="entry name" value="ThiF_NAD_FAD-bd"/>
</dbReference>